<dbReference type="PANTHER" id="PTHR21727:SF0">
    <property type="entry name" value="MRNA (2'-O-METHYLADENOSINE-N(6)-)-METHYLTRANSFERASE"/>
    <property type="match status" value="1"/>
</dbReference>
<sequence>MENVCGLINVHKEYDLQKKIIEFRKAFINIYNIKTFYGMMLKLKNSYPRHKNKKIDKLWIEYKKEYFTKQYKDDIIFYELNKNLYFLQKEIINRYLFNFNIYNSNYIIPDDDAYLYFLFYRFCRMCAKYWEKKTVIKNEKKTGERKKKIYKGKDFLNNFWIEQFLKFIIKIDPNYYKKNIYFQSIKHDLKKYISNEKCLMKTQYENQRMERSHEYYFVCVPNCSKKNRNIFNYKNGKLYYYKVNNHAPNNMFINMVISKQLNSDHKKKTLIIDMENTKRLIQKYIYNDLYFNVIHSIYHSLINKNIELITDYVYKEILLDTENLKNVEEKYDWSKASYLLILDKLKKYEHVQKKNSHNLYNENRMDIFLVAFKALFIPFFTYEKCGNNKIKSNDIVLFNYIKSILRENIENMFYLTIVNINKMYEHMTFKYLFYLFFLYFIMLDISPYFYISNIFHDKLGDDEKQIYKYFLIKYEKKNEKNIVIEKNLYRDSPNNDRNETVDEPTYIVCFFCSYGLLKKDKNIDLQMKKKMLVLLVMNIVQVHYTQTANEIRMMKEMDLLNLKKKQFSFLCSYFDIFINNLFFSEECNFSFAKLGNVKTCYGHPKTHSCYFIKNRNKIKNNFKQNLKKMNTKCVYLSNLNKAINMKDEKITNNCTEEIKMDSAICTCSYENNLYEFVNEKIKIFLENFKTFLFYFLDKLYRTSIMHINLYTYLFMIRFSLFLSRKNREDKKGLQNTREEKICKYRRKISCIGKREKYRERTKNLNTFYKKIYLHTYYKLLNIIYNDGEKKIILKKLKNFKTKIINLLFYLKRNIFTYNRLNLQILFKLQNIINVHKHNHMRKNIINNIDVVGKESCHIIYSTTKLFGGLYSFFFKRGINISFENRKNKIDRECWLNLIANRNITNNRNDYILEKYINIMYKNVKILFPNIYIHINNNDFDMQAKKDFIFLSLKNKDKDNNSWKENIYYEFNGKKYTVFENMYSLKKTYKIKYINLCILFHRYCFFFYNYNPLIFSYLFNHIYCMCIECLKKYLIVENGCIKKDINTEKNDHDCFYKQNGILIKNRNNMLVQNFYYLTLFLLMRYHTLLGSTKHSGLQSCIPKRVMILLYKKLKVERECFSSPFNAILQKYCSFFPDIDTFFGSTGNFFNFNFQNGVYEVNPPFDIFLINKLIVYILYNLKKEEYELTFFLIIPLINDKNYFYELLLSSPYLSSFFLLKRDLYTFSTSLFETREEEYISNCDCFVFILQNAKAKIKTVIDQNTMLKIKKAWENIHHVKQKN</sequence>
<protein>
    <recommendedName>
        <fullName evidence="2">PCIF1 WW domain-containing protein</fullName>
    </recommendedName>
</protein>
<name>A0A1C6XBL7_PLACU</name>
<keyword evidence="1" id="KW-0472">Membrane</keyword>
<dbReference type="PANTHER" id="PTHR21727">
    <property type="entry name" value="PHOSPHORYLATED CTD INTERACTING FACTOR 1"/>
    <property type="match status" value="1"/>
</dbReference>
<dbReference type="GO" id="GO:0016422">
    <property type="term" value="F:mRNA (2'-O-methyladenosine-N6-)-methyltransferase activity"/>
    <property type="evidence" value="ECO:0007669"/>
    <property type="project" value="InterPro"/>
</dbReference>
<dbReference type="AlphaFoldDB" id="A0A1C6XBL7"/>
<dbReference type="Pfam" id="PF12237">
    <property type="entry name" value="PCIF1_WW"/>
    <property type="match status" value="1"/>
</dbReference>
<evidence type="ECO:0000256" key="1">
    <source>
        <dbReference type="SAM" id="Phobius"/>
    </source>
</evidence>
<feature type="domain" description="PCIF1 WW" evidence="2">
    <location>
        <begin position="1069"/>
        <end position="1219"/>
    </location>
</feature>
<evidence type="ECO:0000313" key="3">
    <source>
        <dbReference type="EMBL" id="SCM00733.1"/>
    </source>
</evidence>
<accession>A0A1C6XBL7</accession>
<proteinExistence type="predicted"/>
<keyword evidence="1" id="KW-1133">Transmembrane helix</keyword>
<dbReference type="Proteomes" id="UP000507163">
    <property type="component" value="Chromosome 7"/>
</dbReference>
<feature type="transmembrane region" description="Helical" evidence="1">
    <location>
        <begin position="365"/>
        <end position="382"/>
    </location>
</feature>
<organism evidence="3 4">
    <name type="scientific">Plasmodium chabaudi chabaudi</name>
    <dbReference type="NCBI Taxonomy" id="31271"/>
    <lineage>
        <taxon>Eukaryota</taxon>
        <taxon>Sar</taxon>
        <taxon>Alveolata</taxon>
        <taxon>Apicomplexa</taxon>
        <taxon>Aconoidasida</taxon>
        <taxon>Haemosporida</taxon>
        <taxon>Plasmodiidae</taxon>
        <taxon>Plasmodium</taxon>
        <taxon>Plasmodium (Vinckeia)</taxon>
    </lineage>
</organism>
<feature type="transmembrane region" description="Helical" evidence="1">
    <location>
        <begin position="431"/>
        <end position="451"/>
    </location>
</feature>
<evidence type="ECO:0000259" key="2">
    <source>
        <dbReference type="Pfam" id="PF12237"/>
    </source>
</evidence>
<reference evidence="3 4" key="1">
    <citation type="submission" date="2016-08" db="EMBL/GenBank/DDBJ databases">
        <authorList>
            <consortium name="Pathogen Informatics"/>
        </authorList>
    </citation>
    <scope>NUCLEOTIDE SEQUENCE [LARGE SCALE GENOMIC DNA]</scope>
    <source>
        <strain evidence="3 4">AJ</strain>
    </source>
</reference>
<keyword evidence="1" id="KW-0812">Transmembrane</keyword>
<dbReference type="InterPro" id="IPR039881">
    <property type="entry name" value="PCIF1-like"/>
</dbReference>
<evidence type="ECO:0000313" key="4">
    <source>
        <dbReference type="Proteomes" id="UP000507163"/>
    </source>
</evidence>
<dbReference type="EMBL" id="LT608173">
    <property type="protein sequence ID" value="SCM00733.1"/>
    <property type="molecule type" value="Genomic_DNA"/>
</dbReference>
<dbReference type="GO" id="GO:0099122">
    <property type="term" value="F:RNA polymerase II C-terminal domain binding"/>
    <property type="evidence" value="ECO:0007669"/>
    <property type="project" value="InterPro"/>
</dbReference>
<gene>
    <name evidence="3" type="ORF">PCHAJ_000130200</name>
</gene>
<dbReference type="InterPro" id="IPR022035">
    <property type="entry name" value="PCIF1_WW"/>
</dbReference>